<evidence type="ECO:0000313" key="2">
    <source>
        <dbReference type="Proteomes" id="UP001317742"/>
    </source>
</evidence>
<proteinExistence type="predicted"/>
<sequence length="95" mass="11215">MQHIGSELDEVMLSRNQEELFTYYESNFSEIYKLLLAKNSAFFNDLYVYKDNMMLGYDAARSLKLSNFLLSKFGELIFEIAKCSLSENQIIKYRK</sequence>
<reference evidence="1 2" key="1">
    <citation type="submission" date="2022-08" db="EMBL/GenBank/DDBJ databases">
        <title>Genome Sequence of the sulphate-reducing bacterium, Pseudodesulfovibrio sp. SYK.</title>
        <authorList>
            <person name="Kondo R."/>
            <person name="Kataoka T."/>
        </authorList>
    </citation>
    <scope>NUCLEOTIDE SEQUENCE [LARGE SCALE GENOMIC DNA]</scope>
    <source>
        <strain evidence="1 2">SYK</strain>
    </source>
</reference>
<name>A0ABN6S223_9BACT</name>
<gene>
    <name evidence="1" type="ORF">SYK_16200</name>
</gene>
<dbReference type="EMBL" id="AP026709">
    <property type="protein sequence ID" value="BDQ37260.1"/>
    <property type="molecule type" value="Genomic_DNA"/>
</dbReference>
<keyword evidence="2" id="KW-1185">Reference proteome</keyword>
<protein>
    <submittedName>
        <fullName evidence="1">Uncharacterized protein</fullName>
    </submittedName>
</protein>
<dbReference type="Proteomes" id="UP001317742">
    <property type="component" value="Chromosome"/>
</dbReference>
<accession>A0ABN6S223</accession>
<organism evidence="1 2">
    <name type="scientific">Pseudodesulfovibrio nedwellii</name>
    <dbReference type="NCBI Taxonomy" id="2973072"/>
    <lineage>
        <taxon>Bacteria</taxon>
        <taxon>Pseudomonadati</taxon>
        <taxon>Thermodesulfobacteriota</taxon>
        <taxon>Desulfovibrionia</taxon>
        <taxon>Desulfovibrionales</taxon>
        <taxon>Desulfovibrionaceae</taxon>
    </lineage>
</organism>
<evidence type="ECO:0000313" key="1">
    <source>
        <dbReference type="EMBL" id="BDQ37260.1"/>
    </source>
</evidence>